<evidence type="ECO:0000313" key="7">
    <source>
        <dbReference type="EMBL" id="SUZ54661.1"/>
    </source>
</evidence>
<feature type="transmembrane region" description="Helical" evidence="5">
    <location>
        <begin position="59"/>
        <end position="78"/>
    </location>
</feature>
<evidence type="ECO:0000256" key="4">
    <source>
        <dbReference type="ARBA" id="ARBA00023136"/>
    </source>
</evidence>
<comment type="subcellular location">
    <subcellularLocation>
        <location evidence="1">Membrane</location>
    </subcellularLocation>
</comment>
<feature type="transmembrane region" description="Helical" evidence="5">
    <location>
        <begin position="137"/>
        <end position="158"/>
    </location>
</feature>
<dbReference type="Pfam" id="PF13664">
    <property type="entry name" value="DUF4149"/>
    <property type="match status" value="1"/>
</dbReference>
<organism evidence="7">
    <name type="scientific">marine metagenome</name>
    <dbReference type="NCBI Taxonomy" id="408172"/>
    <lineage>
        <taxon>unclassified sequences</taxon>
        <taxon>metagenomes</taxon>
        <taxon>ecological metagenomes</taxon>
    </lineage>
</organism>
<reference evidence="7" key="1">
    <citation type="submission" date="2018-05" db="EMBL/GenBank/DDBJ databases">
        <authorList>
            <person name="Lanie J.A."/>
            <person name="Ng W.-L."/>
            <person name="Kazmierczak K.M."/>
            <person name="Andrzejewski T.M."/>
            <person name="Davidsen T.M."/>
            <person name="Wayne K.J."/>
            <person name="Tettelin H."/>
            <person name="Glass J.I."/>
            <person name="Rusch D."/>
            <person name="Podicherti R."/>
            <person name="Tsui H.-C.T."/>
            <person name="Winkler M.E."/>
        </authorList>
    </citation>
    <scope>NUCLEOTIDE SEQUENCE</scope>
</reference>
<keyword evidence="3 5" id="KW-1133">Transmembrane helix</keyword>
<dbReference type="GO" id="GO:0016020">
    <property type="term" value="C:membrane"/>
    <property type="evidence" value="ECO:0007669"/>
    <property type="project" value="UniProtKB-SubCell"/>
</dbReference>
<feature type="transmembrane region" description="Helical" evidence="5">
    <location>
        <begin position="85"/>
        <end position="103"/>
    </location>
</feature>
<keyword evidence="2 5" id="KW-0812">Transmembrane</keyword>
<protein>
    <recommendedName>
        <fullName evidence="6">TMEM205-like domain-containing protein</fullName>
    </recommendedName>
</protein>
<evidence type="ECO:0000256" key="5">
    <source>
        <dbReference type="SAM" id="Phobius"/>
    </source>
</evidence>
<accession>A0A381NJF1</accession>
<dbReference type="EMBL" id="UINC01000400">
    <property type="protein sequence ID" value="SUZ54661.1"/>
    <property type="molecule type" value="Genomic_DNA"/>
</dbReference>
<sequence length="164" mass="17534">MIAFRYAYVLLLALWLGGMVALGGIAAPATFAVLQQDNPDTGRTLAGRVFGETLKRFHVASYAIAGLLLACLIGMAALGSKPVGFEIRFVIIVAMLLISLYSGRGVSPTIERMQQEIGGPVASLESDDPRRARFGRLHALSTALMLANITGALVLLYWEARRGG</sequence>
<name>A0A381NJF1_9ZZZZ</name>
<feature type="domain" description="TMEM205-like" evidence="6">
    <location>
        <begin position="10"/>
        <end position="116"/>
    </location>
</feature>
<dbReference type="AlphaFoldDB" id="A0A381NJF1"/>
<gene>
    <name evidence="7" type="ORF">METZ01_LOCUS7515</name>
</gene>
<keyword evidence="4 5" id="KW-0472">Membrane</keyword>
<evidence type="ECO:0000256" key="2">
    <source>
        <dbReference type="ARBA" id="ARBA00022692"/>
    </source>
</evidence>
<evidence type="ECO:0000259" key="6">
    <source>
        <dbReference type="Pfam" id="PF13664"/>
    </source>
</evidence>
<evidence type="ECO:0000256" key="1">
    <source>
        <dbReference type="ARBA" id="ARBA00004370"/>
    </source>
</evidence>
<dbReference type="InterPro" id="IPR025423">
    <property type="entry name" value="TMEM205-like"/>
</dbReference>
<evidence type="ECO:0000256" key="3">
    <source>
        <dbReference type="ARBA" id="ARBA00022989"/>
    </source>
</evidence>
<proteinExistence type="predicted"/>